<evidence type="ECO:0000256" key="6">
    <source>
        <dbReference type="SAM" id="Phobius"/>
    </source>
</evidence>
<keyword evidence="3 6" id="KW-0812">Transmembrane</keyword>
<feature type="transmembrane region" description="Helical" evidence="6">
    <location>
        <begin position="205"/>
        <end position="225"/>
    </location>
</feature>
<evidence type="ECO:0000256" key="3">
    <source>
        <dbReference type="ARBA" id="ARBA00022692"/>
    </source>
</evidence>
<keyword evidence="5 6" id="KW-0472">Membrane</keyword>
<evidence type="ECO:0000256" key="4">
    <source>
        <dbReference type="ARBA" id="ARBA00022989"/>
    </source>
</evidence>
<feature type="transmembrane region" description="Helical" evidence="6">
    <location>
        <begin position="93"/>
        <end position="113"/>
    </location>
</feature>
<dbReference type="Proteomes" id="UP000503399">
    <property type="component" value="Chromosome"/>
</dbReference>
<name>A0A6F8ZHE2_9FIRM</name>
<feature type="transmembrane region" description="Helical" evidence="6">
    <location>
        <begin position="146"/>
        <end position="168"/>
    </location>
</feature>
<dbReference type="InterPro" id="IPR050833">
    <property type="entry name" value="Poly_Biosynth_Transport"/>
</dbReference>
<keyword evidence="8" id="KW-1185">Reference proteome</keyword>
<keyword evidence="2" id="KW-1003">Cell membrane</keyword>
<feature type="transmembrane region" description="Helical" evidence="6">
    <location>
        <begin position="370"/>
        <end position="395"/>
    </location>
</feature>
<feature type="transmembrane region" description="Helical" evidence="6">
    <location>
        <begin position="346"/>
        <end position="364"/>
    </location>
</feature>
<dbReference type="PANTHER" id="PTHR30250">
    <property type="entry name" value="PST FAMILY PREDICTED COLANIC ACID TRANSPORTER"/>
    <property type="match status" value="1"/>
</dbReference>
<protein>
    <submittedName>
        <fullName evidence="7">Uncharacterized protein</fullName>
    </submittedName>
</protein>
<feature type="transmembrane region" description="Helical" evidence="6">
    <location>
        <begin position="20"/>
        <end position="40"/>
    </location>
</feature>
<reference evidence="7 8" key="1">
    <citation type="submission" date="2020-02" db="EMBL/GenBank/DDBJ databases">
        <authorList>
            <person name="Hogendoorn C."/>
        </authorList>
    </citation>
    <scope>NUCLEOTIDE SEQUENCE [LARGE SCALE GENOMIC DNA]</scope>
    <source>
        <strain evidence="7">R501</strain>
    </source>
</reference>
<feature type="transmembrane region" description="Helical" evidence="6">
    <location>
        <begin position="323"/>
        <end position="341"/>
    </location>
</feature>
<dbReference type="AlphaFoldDB" id="A0A6F8ZHE2"/>
<evidence type="ECO:0000313" key="8">
    <source>
        <dbReference type="Proteomes" id="UP000503399"/>
    </source>
</evidence>
<feature type="transmembrane region" description="Helical" evidence="6">
    <location>
        <begin position="52"/>
        <end position="73"/>
    </location>
</feature>
<proteinExistence type="predicted"/>
<feature type="transmembrane region" description="Helical" evidence="6">
    <location>
        <begin position="245"/>
        <end position="269"/>
    </location>
</feature>
<feature type="transmembrane region" description="Helical" evidence="6">
    <location>
        <begin position="281"/>
        <end position="303"/>
    </location>
</feature>
<comment type="subcellular location">
    <subcellularLocation>
        <location evidence="1">Cell membrane</location>
        <topology evidence="1">Multi-pass membrane protein</topology>
    </subcellularLocation>
</comment>
<dbReference type="GO" id="GO:0005886">
    <property type="term" value="C:plasma membrane"/>
    <property type="evidence" value="ECO:0007669"/>
    <property type="project" value="UniProtKB-SubCell"/>
</dbReference>
<evidence type="ECO:0000256" key="2">
    <source>
        <dbReference type="ARBA" id="ARBA00022475"/>
    </source>
</evidence>
<organism evidence="7 8">
    <name type="scientific">Candidatus Hydrogenisulfobacillus filiaventi</name>
    <dbReference type="NCBI Taxonomy" id="2707344"/>
    <lineage>
        <taxon>Bacteria</taxon>
        <taxon>Bacillati</taxon>
        <taxon>Bacillota</taxon>
        <taxon>Clostridia</taxon>
        <taxon>Eubacteriales</taxon>
        <taxon>Clostridiales Family XVII. Incertae Sedis</taxon>
        <taxon>Candidatus Hydrogenisulfobacillus</taxon>
    </lineage>
</organism>
<accession>A0A6F8ZHE2</accession>
<keyword evidence="4 6" id="KW-1133">Transmembrane helix</keyword>
<dbReference type="EMBL" id="LR778114">
    <property type="protein sequence ID" value="CAB1129072.1"/>
    <property type="molecule type" value="Genomic_DNA"/>
</dbReference>
<evidence type="ECO:0000256" key="1">
    <source>
        <dbReference type="ARBA" id="ARBA00004651"/>
    </source>
</evidence>
<dbReference type="KEGG" id="hfv:R50_1571"/>
<feature type="transmembrane region" description="Helical" evidence="6">
    <location>
        <begin position="119"/>
        <end position="139"/>
    </location>
</feature>
<evidence type="ECO:0000313" key="7">
    <source>
        <dbReference type="EMBL" id="CAB1129072.1"/>
    </source>
</evidence>
<dbReference type="PANTHER" id="PTHR30250:SF11">
    <property type="entry name" value="O-ANTIGEN TRANSPORTER-RELATED"/>
    <property type="match status" value="1"/>
</dbReference>
<gene>
    <name evidence="7" type="ORF">R50_1571</name>
</gene>
<sequence>MARTPAATVRHDRGFWTDNALLGAASLVSGLFNYLYHVVLAHVLGPRSYGDLATLLNLTSILLIPLPVVTLVFTRLGRRPAPQQQRAARRLWLAGVALWLGAVAAGGLLGRTFNLPPGLVPVFTLEVVPSLPLAANLGLWQHARRYLRVGLLDVMLNAFRVVAAGVAGLSRSPLLLVGILEALAAWATWWASRGTSRLPVRRRPASWRLVAGTATAGTVNALFALSDGLVAKARLPAVAAGRYTGLATIGHTVPFLSGSVATVMLTAILARPDRHGRYLGVTLAVYALLALGAEGLFAGAGAWLIRTVLGAGFLPLAPLLPPYGWGMMAQGFLNILMLYAVARRNWLPVLTAATGWAAWTAWLTRAGSPAGFVSVTLATMLPALALSALVVGLTYRKGGPAAGRTPLEPVP</sequence>
<feature type="transmembrane region" description="Helical" evidence="6">
    <location>
        <begin position="174"/>
        <end position="193"/>
    </location>
</feature>
<evidence type="ECO:0000256" key="5">
    <source>
        <dbReference type="ARBA" id="ARBA00023136"/>
    </source>
</evidence>